<proteinExistence type="predicted"/>
<sequence>MIGQKALGRILRPPPSKGSPRAPNPKSPSSSSLHKSIFLSESPLSPSVHLLCQSVVDVSPPVDLPLGVSVIDDSFVCLTLASLSIRVLCRSVRLLRRDGFRFDFLHKASLPPAPS</sequence>
<comment type="caution">
    <text evidence="2">The sequence shown here is derived from an EMBL/GenBank/DDBJ whole genome shotgun (WGS) entry which is preliminary data.</text>
</comment>
<gene>
    <name evidence="2" type="ORF">DY000_02029100</name>
</gene>
<organism evidence="2 3">
    <name type="scientific">Brassica cretica</name>
    <name type="common">Mustard</name>
    <dbReference type="NCBI Taxonomy" id="69181"/>
    <lineage>
        <taxon>Eukaryota</taxon>
        <taxon>Viridiplantae</taxon>
        <taxon>Streptophyta</taxon>
        <taxon>Embryophyta</taxon>
        <taxon>Tracheophyta</taxon>
        <taxon>Spermatophyta</taxon>
        <taxon>Magnoliopsida</taxon>
        <taxon>eudicotyledons</taxon>
        <taxon>Gunneridae</taxon>
        <taxon>Pentapetalae</taxon>
        <taxon>rosids</taxon>
        <taxon>malvids</taxon>
        <taxon>Brassicales</taxon>
        <taxon>Brassicaceae</taxon>
        <taxon>Brassiceae</taxon>
        <taxon>Brassica</taxon>
    </lineage>
</organism>
<evidence type="ECO:0000313" key="3">
    <source>
        <dbReference type="Proteomes" id="UP000266723"/>
    </source>
</evidence>
<feature type="compositionally biased region" description="Pro residues" evidence="1">
    <location>
        <begin position="12"/>
        <end position="26"/>
    </location>
</feature>
<accession>A0ABQ7DVL4</accession>
<name>A0ABQ7DVL4_BRACR</name>
<evidence type="ECO:0000256" key="1">
    <source>
        <dbReference type="SAM" id="MobiDB-lite"/>
    </source>
</evidence>
<dbReference type="Proteomes" id="UP000266723">
    <property type="component" value="Unassembled WGS sequence"/>
</dbReference>
<keyword evidence="3" id="KW-1185">Reference proteome</keyword>
<evidence type="ECO:0000313" key="2">
    <source>
        <dbReference type="EMBL" id="KAF3581341.1"/>
    </source>
</evidence>
<dbReference type="EMBL" id="QGKV02000649">
    <property type="protein sequence ID" value="KAF3581341.1"/>
    <property type="molecule type" value="Genomic_DNA"/>
</dbReference>
<protein>
    <submittedName>
        <fullName evidence="2">Uncharacterized protein</fullName>
    </submittedName>
</protein>
<feature type="region of interest" description="Disordered" evidence="1">
    <location>
        <begin position="1"/>
        <end position="35"/>
    </location>
</feature>
<reference evidence="2 3" key="1">
    <citation type="journal article" date="2020" name="BMC Genomics">
        <title>Intraspecific diversification of the crop wild relative Brassica cretica Lam. using demographic model selection.</title>
        <authorList>
            <person name="Kioukis A."/>
            <person name="Michalopoulou V.A."/>
            <person name="Briers L."/>
            <person name="Pirintsos S."/>
            <person name="Studholme D.J."/>
            <person name="Pavlidis P."/>
            <person name="Sarris P.F."/>
        </authorList>
    </citation>
    <scope>NUCLEOTIDE SEQUENCE [LARGE SCALE GENOMIC DNA]</scope>
    <source>
        <strain evidence="3">cv. PFS-1207/04</strain>
    </source>
</reference>